<evidence type="ECO:0000256" key="1">
    <source>
        <dbReference type="ARBA" id="ARBA00008522"/>
    </source>
</evidence>
<evidence type="ECO:0000313" key="3">
    <source>
        <dbReference type="EMBL" id="REH91690.1"/>
    </source>
</evidence>
<organism evidence="3 4">
    <name type="scientific">Staphylococcus felis</name>
    <dbReference type="NCBI Taxonomy" id="46127"/>
    <lineage>
        <taxon>Bacteria</taxon>
        <taxon>Bacillati</taxon>
        <taxon>Bacillota</taxon>
        <taxon>Bacilli</taxon>
        <taxon>Bacillales</taxon>
        <taxon>Staphylococcaceae</taxon>
        <taxon>Staphylococcus</taxon>
    </lineage>
</organism>
<evidence type="ECO:0000256" key="2">
    <source>
        <dbReference type="HAMAP-Rule" id="MF_00489"/>
    </source>
</evidence>
<proteinExistence type="inferred from homology"/>
<dbReference type="PANTHER" id="PTHR35146">
    <property type="entry name" value="UPF0178 PROTEIN YAII"/>
    <property type="match status" value="1"/>
</dbReference>
<name>A0A3E0IM39_9STAP</name>
<reference evidence="3 4" key="1">
    <citation type="journal article" date="2018" name="Vet. Microbiol.">
        <title>Characterisation of Staphylococcus felis isolated from cats using whole genome sequencing.</title>
        <authorList>
            <person name="Worthing K."/>
            <person name="Pang S."/>
            <person name="Trott D.J."/>
            <person name="Abraham S."/>
            <person name="Coombs G.W."/>
            <person name="Jordan D."/>
            <person name="McIntyre L."/>
            <person name="Davies M.R."/>
            <person name="Norris J."/>
        </authorList>
    </citation>
    <scope>NUCLEOTIDE SEQUENCE [LARGE SCALE GENOMIC DNA]</scope>
    <source>
        <strain evidence="3 4">F9</strain>
    </source>
</reference>
<gene>
    <name evidence="3" type="ORF">DOS83_11175</name>
</gene>
<dbReference type="AlphaFoldDB" id="A0A3E0IM39"/>
<dbReference type="HAMAP" id="MF_00489">
    <property type="entry name" value="UPF0178"/>
    <property type="match status" value="1"/>
</dbReference>
<sequence>MRILIDGDACPVIESVVRLTSGTGILVYLFRSYDHYSLHIYPDHVRTKYIDGGRDAVDFALIQYVTSQDIVITQDYGLASLILNRAQYVMHHNGRRYTQDNIEQLLAQRYHNQQKRRKTKRYGKGPKAFDDSQRRHFEAQFLKLIHAN</sequence>
<dbReference type="Pfam" id="PF02639">
    <property type="entry name" value="DUF188"/>
    <property type="match status" value="1"/>
</dbReference>
<dbReference type="OrthoDB" id="9798918at2"/>
<protein>
    <recommendedName>
        <fullName evidence="2">UPF0178 protein DOS83_11175</fullName>
    </recommendedName>
</protein>
<dbReference type="InterPro" id="IPR003791">
    <property type="entry name" value="UPF0178"/>
</dbReference>
<dbReference type="Proteomes" id="UP000256562">
    <property type="component" value="Unassembled WGS sequence"/>
</dbReference>
<accession>A0A3E0IM39</accession>
<dbReference type="RefSeq" id="WP_116095063.1">
    <property type="nucleotide sequence ID" value="NZ_QKXN01000060.1"/>
</dbReference>
<comment type="similarity">
    <text evidence="1 2">Belongs to the UPF0178 family.</text>
</comment>
<dbReference type="PANTHER" id="PTHR35146:SF1">
    <property type="entry name" value="UPF0178 PROTEIN YAII"/>
    <property type="match status" value="1"/>
</dbReference>
<dbReference type="EMBL" id="QKXQ01000524">
    <property type="protein sequence ID" value="REH91690.1"/>
    <property type="molecule type" value="Genomic_DNA"/>
</dbReference>
<dbReference type="NCBIfam" id="NF001095">
    <property type="entry name" value="PRK00124.1"/>
    <property type="match status" value="1"/>
</dbReference>
<comment type="caution">
    <text evidence="3">The sequence shown here is derived from an EMBL/GenBank/DDBJ whole genome shotgun (WGS) entry which is preliminary data.</text>
</comment>
<evidence type="ECO:0000313" key="4">
    <source>
        <dbReference type="Proteomes" id="UP000256562"/>
    </source>
</evidence>